<dbReference type="FunFam" id="1.20.1280.290:FF:000009">
    <property type="entry name" value="PQ loop repeat family protein"/>
    <property type="match status" value="1"/>
</dbReference>
<comment type="catalytic activity">
    <reaction evidence="6">
        <text>L-histidine(out) + L-arginine(in) = L-histidine(in) + L-arginine(out)</text>
        <dbReference type="Rhea" id="RHEA:71063"/>
        <dbReference type="ChEBI" id="CHEBI:32682"/>
        <dbReference type="ChEBI" id="CHEBI:57595"/>
    </reaction>
</comment>
<dbReference type="PANTHER" id="PTHR16201:SF44">
    <property type="entry name" value="SEVEN TRANSMEMBRANE PROTEIN 1"/>
    <property type="match status" value="1"/>
</dbReference>
<comment type="caution">
    <text evidence="8">The sequence shown here is derived from an EMBL/GenBank/DDBJ whole genome shotgun (WGS) entry which is preliminary data.</text>
</comment>
<dbReference type="FunFam" id="1.20.1280.290:FF:000012">
    <property type="entry name" value="Vacuolar membrane PQ loop repeat protein"/>
    <property type="match status" value="1"/>
</dbReference>
<feature type="transmembrane region" description="Helical" evidence="7">
    <location>
        <begin position="46"/>
        <end position="66"/>
    </location>
</feature>
<dbReference type="Gene3D" id="1.20.1280.290">
    <property type="match status" value="2"/>
</dbReference>
<dbReference type="STRING" id="5353.A0A1Q3EEX9"/>
<accession>A0A1Q3EEX9</accession>
<sequence>MYSFNDIDSDTLSSILGWVSIACWIVVYSPQIYANYTLQSGEGLSLVFVYVWLLGDITNMTGAILAGLLPTIIILGLYYTLCDIILLVQVYYYRKKATRSLAFEGVESEETPLLPNSANNQIKNDMTSVKGLALRYAGALIFVVVTGVLAWWIGSNIEMEEKLPKRHSLFMVWAIQILGWTSAICYLGSRIPQIIKNFGTRCEGLAPALFFFSILGNATYSLSICVKSMEKEYLVTNASWLAGSALTIFLDLVVLSQFSYFRYIALKRVVWILPAENIPQRES</sequence>
<feature type="transmembrane region" description="Helical" evidence="7">
    <location>
        <begin position="208"/>
        <end position="229"/>
    </location>
</feature>
<name>A0A1Q3EEX9_LENED</name>
<dbReference type="InterPro" id="IPR051415">
    <property type="entry name" value="LAAT-1"/>
</dbReference>
<dbReference type="InterPro" id="IPR006603">
    <property type="entry name" value="PQ-loop_rpt"/>
</dbReference>
<keyword evidence="2 7" id="KW-0812">Transmembrane</keyword>
<evidence type="ECO:0000256" key="2">
    <source>
        <dbReference type="ARBA" id="ARBA00022692"/>
    </source>
</evidence>
<feature type="transmembrane region" description="Helical" evidence="7">
    <location>
        <begin position="15"/>
        <end position="34"/>
    </location>
</feature>
<feature type="transmembrane region" description="Helical" evidence="7">
    <location>
        <begin position="72"/>
        <end position="93"/>
    </location>
</feature>
<dbReference type="Proteomes" id="UP000188533">
    <property type="component" value="Unassembled WGS sequence"/>
</dbReference>
<dbReference type="PANTHER" id="PTHR16201">
    <property type="entry name" value="SEVEN TRANSMEMBRANE PROTEIN 1-RELATED"/>
    <property type="match status" value="1"/>
</dbReference>
<evidence type="ECO:0000256" key="1">
    <source>
        <dbReference type="ARBA" id="ARBA00004141"/>
    </source>
</evidence>
<reference evidence="8 9" key="2">
    <citation type="submission" date="2017-02" db="EMBL/GenBank/DDBJ databases">
        <title>A genome survey and senescence transcriptome analysis in Lentinula edodes.</title>
        <authorList>
            <person name="Sakamoto Y."/>
            <person name="Nakade K."/>
            <person name="Sato S."/>
            <person name="Yoshida Y."/>
            <person name="Miyazaki K."/>
            <person name="Natsume S."/>
            <person name="Konno N."/>
        </authorList>
    </citation>
    <scope>NUCLEOTIDE SEQUENCE [LARGE SCALE GENOMIC DNA]</scope>
    <source>
        <strain evidence="8 9">NBRC 111202</strain>
    </source>
</reference>
<keyword evidence="4 7" id="KW-0472">Membrane</keyword>
<dbReference type="GO" id="GO:0098852">
    <property type="term" value="C:lytic vacuole membrane"/>
    <property type="evidence" value="ECO:0007669"/>
    <property type="project" value="UniProtKB-ARBA"/>
</dbReference>
<feature type="transmembrane region" description="Helical" evidence="7">
    <location>
        <begin position="241"/>
        <end position="261"/>
    </location>
</feature>
<dbReference type="EMBL" id="BDGU01000267">
    <property type="protein sequence ID" value="GAW05704.1"/>
    <property type="molecule type" value="Genomic_DNA"/>
</dbReference>
<dbReference type="AlphaFoldDB" id="A0A1Q3EEX9"/>
<feature type="transmembrane region" description="Helical" evidence="7">
    <location>
        <begin position="168"/>
        <end position="187"/>
    </location>
</feature>
<feature type="transmembrane region" description="Helical" evidence="7">
    <location>
        <begin position="133"/>
        <end position="153"/>
    </location>
</feature>
<evidence type="ECO:0000256" key="6">
    <source>
        <dbReference type="ARBA" id="ARBA00050768"/>
    </source>
</evidence>
<keyword evidence="3 7" id="KW-1133">Transmembrane helix</keyword>
<evidence type="ECO:0000256" key="7">
    <source>
        <dbReference type="SAM" id="Phobius"/>
    </source>
</evidence>
<gene>
    <name evidence="8" type="ORF">LENED_007576</name>
</gene>
<dbReference type="GO" id="GO:0034486">
    <property type="term" value="P:vacuolar transmembrane transport"/>
    <property type="evidence" value="ECO:0007669"/>
    <property type="project" value="UniProtKB-ARBA"/>
</dbReference>
<keyword evidence="9" id="KW-1185">Reference proteome</keyword>
<evidence type="ECO:0000256" key="3">
    <source>
        <dbReference type="ARBA" id="ARBA00022989"/>
    </source>
</evidence>
<dbReference type="Pfam" id="PF04193">
    <property type="entry name" value="PQ-loop"/>
    <property type="match status" value="2"/>
</dbReference>
<evidence type="ECO:0000313" key="9">
    <source>
        <dbReference type="Proteomes" id="UP000188533"/>
    </source>
</evidence>
<dbReference type="SMART" id="SM00679">
    <property type="entry name" value="CTNS"/>
    <property type="match status" value="2"/>
</dbReference>
<comment type="subcellular location">
    <subcellularLocation>
        <location evidence="1">Membrane</location>
        <topology evidence="1">Multi-pass membrane protein</topology>
    </subcellularLocation>
</comment>
<reference evidence="8 9" key="1">
    <citation type="submission" date="2016-08" db="EMBL/GenBank/DDBJ databases">
        <authorList>
            <consortium name="Lentinula edodes genome sequencing consortium"/>
            <person name="Sakamoto Y."/>
            <person name="Nakade K."/>
            <person name="Sato S."/>
            <person name="Yoshida Y."/>
            <person name="Miyazaki K."/>
            <person name="Natsume S."/>
            <person name="Konno N."/>
        </authorList>
    </citation>
    <scope>NUCLEOTIDE SEQUENCE [LARGE SCALE GENOMIC DNA]</scope>
    <source>
        <strain evidence="8 9">NBRC 111202</strain>
    </source>
</reference>
<comment type="similarity">
    <text evidence="5">Belongs to the laat-1 family.</text>
</comment>
<evidence type="ECO:0000256" key="4">
    <source>
        <dbReference type="ARBA" id="ARBA00023136"/>
    </source>
</evidence>
<dbReference type="GO" id="GO:0015174">
    <property type="term" value="F:basic amino acid transmembrane transporter activity"/>
    <property type="evidence" value="ECO:0007669"/>
    <property type="project" value="UniProtKB-ARBA"/>
</dbReference>
<proteinExistence type="inferred from homology"/>
<evidence type="ECO:0000256" key="5">
    <source>
        <dbReference type="ARBA" id="ARBA00038039"/>
    </source>
</evidence>
<evidence type="ECO:0000313" key="8">
    <source>
        <dbReference type="EMBL" id="GAW05704.1"/>
    </source>
</evidence>
<organism evidence="8 9">
    <name type="scientific">Lentinula edodes</name>
    <name type="common">Shiitake mushroom</name>
    <name type="synonym">Lentinus edodes</name>
    <dbReference type="NCBI Taxonomy" id="5353"/>
    <lineage>
        <taxon>Eukaryota</taxon>
        <taxon>Fungi</taxon>
        <taxon>Dikarya</taxon>
        <taxon>Basidiomycota</taxon>
        <taxon>Agaricomycotina</taxon>
        <taxon>Agaricomycetes</taxon>
        <taxon>Agaricomycetidae</taxon>
        <taxon>Agaricales</taxon>
        <taxon>Marasmiineae</taxon>
        <taxon>Omphalotaceae</taxon>
        <taxon>Lentinula</taxon>
    </lineage>
</organism>
<protein>
    <submittedName>
        <fullName evidence="8">PQ-loop-domain-containing protein</fullName>
    </submittedName>
</protein>